<comment type="subcellular location">
    <subcellularLocation>
        <location evidence="1 12">Mitochondrion inner membrane</location>
        <topology evidence="1 12">Multi-pass membrane protein</topology>
    </subcellularLocation>
</comment>
<dbReference type="GO" id="GO:0048039">
    <property type="term" value="F:ubiquinone binding"/>
    <property type="evidence" value="ECO:0007669"/>
    <property type="project" value="TreeGrafter"/>
</dbReference>
<dbReference type="Pfam" id="PF05328">
    <property type="entry name" value="CybS"/>
    <property type="match status" value="1"/>
</dbReference>
<evidence type="ECO:0000256" key="2">
    <source>
        <dbReference type="ARBA" id="ARBA00007294"/>
    </source>
</evidence>
<reference evidence="15" key="3">
    <citation type="submission" date="2020-05" db="UniProtKB">
        <authorList>
            <consortium name="EnsemblMetazoa"/>
        </authorList>
    </citation>
    <scope>IDENTIFICATION</scope>
    <source>
        <strain evidence="15">USDA</strain>
    </source>
</reference>
<feature type="transmembrane region" description="Helical" evidence="12">
    <location>
        <begin position="95"/>
        <end position="112"/>
    </location>
</feature>
<keyword evidence="9 12" id="KW-0472">Membrane</keyword>
<keyword evidence="4 12" id="KW-0812">Transmembrane</keyword>
<keyword evidence="3 12" id="KW-0813">Transport</keyword>
<name>E0VV75_PEDHC</name>
<keyword evidence="5 12" id="KW-0999">Mitochondrion inner membrane</keyword>
<dbReference type="InterPro" id="IPR007992">
    <property type="entry name" value="CybS"/>
</dbReference>
<evidence type="ECO:0000256" key="4">
    <source>
        <dbReference type="ARBA" id="ARBA00022692"/>
    </source>
</evidence>
<protein>
    <recommendedName>
        <fullName evidence="12">Succinate dehydrogenase [ubiquinone] cytochrome b small subunit</fullName>
    </recommendedName>
</protein>
<dbReference type="EMBL" id="AAZO01005581">
    <property type="status" value="NOT_ANNOTATED_CDS"/>
    <property type="molecule type" value="Genomic_DNA"/>
</dbReference>
<accession>E0VV75</accession>
<keyword evidence="7 12" id="KW-1133">Transmembrane helix</keyword>
<feature type="transmembrane region" description="Helical" evidence="12">
    <location>
        <begin position="151"/>
        <end position="172"/>
    </location>
</feature>
<feature type="binding site" evidence="10">
    <location>
        <position position="138"/>
    </location>
    <ligand>
        <name>a ubiquinone</name>
        <dbReference type="ChEBI" id="CHEBI:16389"/>
        <note>ligand shared with IP/SDHB</note>
    </ligand>
</feature>
<dbReference type="GO" id="GO:0006099">
    <property type="term" value="P:tricarboxylic acid cycle"/>
    <property type="evidence" value="ECO:0007669"/>
    <property type="project" value="UniProtKB-KW"/>
</dbReference>
<dbReference type="HOGENOM" id="CLU_096618_1_0_1"/>
<dbReference type="FunCoup" id="E0VV75">
    <property type="interactions" value="761"/>
</dbReference>
<dbReference type="GO" id="GO:0046872">
    <property type="term" value="F:metal ion binding"/>
    <property type="evidence" value="ECO:0007669"/>
    <property type="project" value="UniProtKB-KW"/>
</dbReference>
<dbReference type="STRING" id="121224.E0VV75"/>
<dbReference type="Proteomes" id="UP000009046">
    <property type="component" value="Unassembled WGS sequence"/>
</dbReference>
<keyword evidence="8 12" id="KW-0496">Mitochondrion</keyword>
<evidence type="ECO:0000256" key="11">
    <source>
        <dbReference type="PIRSR" id="PIRSR607992-2"/>
    </source>
</evidence>
<feature type="signal peptide" evidence="13">
    <location>
        <begin position="1"/>
        <end position="23"/>
    </location>
</feature>
<dbReference type="OMA" id="NRQFANT"/>
<comment type="similarity">
    <text evidence="2 12">Belongs to the CybS family.</text>
</comment>
<evidence type="ECO:0000313" key="15">
    <source>
        <dbReference type="EnsemblMetazoa" id="PHUM459220-PA"/>
    </source>
</evidence>
<keyword evidence="6 12" id="KW-0809">Transit peptide</keyword>
<keyword evidence="16" id="KW-1185">Reference proteome</keyword>
<feature type="transmembrane region" description="Helical" evidence="12">
    <location>
        <begin position="119"/>
        <end position="139"/>
    </location>
</feature>
<keyword evidence="13" id="KW-0732">Signal</keyword>
<evidence type="ECO:0000256" key="7">
    <source>
        <dbReference type="ARBA" id="ARBA00022989"/>
    </source>
</evidence>
<evidence type="ECO:0000313" key="16">
    <source>
        <dbReference type="Proteomes" id="UP000009046"/>
    </source>
</evidence>
<comment type="function">
    <text evidence="12">Membrane-anchoring subunit of succinate dehydrogenase (SDH) that is involved in complex II of the mitochondrial electron transport chain and is responsible for transferring electrons from succinate to ubiquinone (coenzyme Q).</text>
</comment>
<evidence type="ECO:0000256" key="13">
    <source>
        <dbReference type="SAM" id="SignalP"/>
    </source>
</evidence>
<keyword evidence="12" id="KW-0349">Heme</keyword>
<dbReference type="eggNOG" id="KOG4097">
    <property type="taxonomic scope" value="Eukaryota"/>
</dbReference>
<evidence type="ECO:0000256" key="9">
    <source>
        <dbReference type="ARBA" id="ARBA00023136"/>
    </source>
</evidence>
<dbReference type="InterPro" id="IPR034804">
    <property type="entry name" value="SQR/QFR_C/D"/>
</dbReference>
<dbReference type="GO" id="GO:0005743">
    <property type="term" value="C:mitochondrial inner membrane"/>
    <property type="evidence" value="ECO:0007669"/>
    <property type="project" value="UniProtKB-SubCell"/>
</dbReference>
<reference evidence="14" key="1">
    <citation type="submission" date="2007-04" db="EMBL/GenBank/DDBJ databases">
        <title>Annotation of Pediculus humanus corporis strain USDA.</title>
        <authorList>
            <person name="Kirkness E."/>
            <person name="Hannick L."/>
            <person name="Hass B."/>
            <person name="Bruggner R."/>
            <person name="Lawson D."/>
            <person name="Bidwell S."/>
            <person name="Joardar V."/>
            <person name="Caler E."/>
            <person name="Walenz B."/>
            <person name="Inman J."/>
            <person name="Schobel S."/>
            <person name="Galinsky K."/>
            <person name="Amedeo P."/>
            <person name="Strausberg R."/>
        </authorList>
    </citation>
    <scope>NUCLEOTIDE SEQUENCE</scope>
    <source>
        <strain evidence="14">USDA</strain>
    </source>
</reference>
<evidence type="ECO:0000313" key="14">
    <source>
        <dbReference type="EMBL" id="EEB17281.1"/>
    </source>
</evidence>
<dbReference type="InParanoid" id="E0VV75"/>
<gene>
    <name evidence="15" type="primary">8230960</name>
    <name evidence="14" type="ORF">Phum_PHUM459220</name>
</gene>
<proteinExistence type="inferred from homology"/>
<dbReference type="KEGG" id="phu:Phum_PHUM459220"/>
<dbReference type="Gene3D" id="1.20.1300.10">
    <property type="entry name" value="Fumarate reductase/succinate dehydrogenase, transmembrane subunit"/>
    <property type="match status" value="1"/>
</dbReference>
<sequence length="187" mass="20941">MIKFSFRQKIFSFFFFFIAHVLKNQFSNVKVLAFANLHHFTTTSQNSLIKYKASNVSSKPSILTLPVFKNISTSSPKLAGHSKHDHSKLWSLERLMSLVLLPLVPAALVYPCQALDTALAVLIVMHTHFGLEAIVVDYVRPILFGNLIPKISHGLLYLFSIVTLAGLLNLIFNDCGLSNAILTVWKK</sequence>
<evidence type="ECO:0000256" key="5">
    <source>
        <dbReference type="ARBA" id="ARBA00022792"/>
    </source>
</evidence>
<dbReference type="PANTHER" id="PTHR13337">
    <property type="entry name" value="SUCCINATE DEHYDROGENASE"/>
    <property type="match status" value="1"/>
</dbReference>
<dbReference type="PANTHER" id="PTHR13337:SF2">
    <property type="entry name" value="SUCCINATE DEHYDROGENASE [UBIQUINONE] CYTOCHROME B SMALL SUBUNIT, MITOCHONDRIAL"/>
    <property type="match status" value="1"/>
</dbReference>
<evidence type="ECO:0000256" key="6">
    <source>
        <dbReference type="ARBA" id="ARBA00022946"/>
    </source>
</evidence>
<evidence type="ECO:0000256" key="10">
    <source>
        <dbReference type="PIRSR" id="PIRSR607992-1"/>
    </source>
</evidence>
<dbReference type="AlphaFoldDB" id="E0VV75"/>
<evidence type="ECO:0000256" key="12">
    <source>
        <dbReference type="RuleBase" id="RU364031"/>
    </source>
</evidence>
<keyword evidence="12" id="KW-0816">Tricarboxylic acid cycle</keyword>
<keyword evidence="11 12" id="KW-0479">Metal-binding</keyword>
<dbReference type="GO" id="GO:0020037">
    <property type="term" value="F:heme binding"/>
    <property type="evidence" value="ECO:0007669"/>
    <property type="project" value="TreeGrafter"/>
</dbReference>
<organism>
    <name type="scientific">Pediculus humanus subsp. corporis</name>
    <name type="common">Body louse</name>
    <dbReference type="NCBI Taxonomy" id="121224"/>
    <lineage>
        <taxon>Eukaryota</taxon>
        <taxon>Metazoa</taxon>
        <taxon>Ecdysozoa</taxon>
        <taxon>Arthropoda</taxon>
        <taxon>Hexapoda</taxon>
        <taxon>Insecta</taxon>
        <taxon>Pterygota</taxon>
        <taxon>Neoptera</taxon>
        <taxon>Paraneoptera</taxon>
        <taxon>Psocodea</taxon>
        <taxon>Troctomorpha</taxon>
        <taxon>Phthiraptera</taxon>
        <taxon>Anoplura</taxon>
        <taxon>Pediculidae</taxon>
        <taxon>Pediculus</taxon>
    </lineage>
</organism>
<feature type="binding site" description="axial binding residue" evidence="11">
    <location>
        <position position="126"/>
    </location>
    <ligand>
        <name>heme b</name>
        <dbReference type="ChEBI" id="CHEBI:60344"/>
        <note>ligand shared with SDHC</note>
    </ligand>
    <ligandPart>
        <name>Fe</name>
        <dbReference type="ChEBI" id="CHEBI:18248"/>
    </ligandPart>
</feature>
<dbReference type="EMBL" id="DS235804">
    <property type="protein sequence ID" value="EEB17281.1"/>
    <property type="molecule type" value="Genomic_DNA"/>
</dbReference>
<evidence type="ECO:0000256" key="8">
    <source>
        <dbReference type="ARBA" id="ARBA00023128"/>
    </source>
</evidence>
<keyword evidence="12" id="KW-0249">Electron transport</keyword>
<evidence type="ECO:0000256" key="3">
    <source>
        <dbReference type="ARBA" id="ARBA00022448"/>
    </source>
</evidence>
<feature type="chain" id="PRO_5011412683" description="Succinate dehydrogenase [ubiquinone] cytochrome b small subunit" evidence="13">
    <location>
        <begin position="24"/>
        <end position="187"/>
    </location>
</feature>
<dbReference type="GeneID" id="8230960"/>
<dbReference type="OrthoDB" id="18577at2759"/>
<keyword evidence="11" id="KW-0408">Iron</keyword>
<evidence type="ECO:0000256" key="1">
    <source>
        <dbReference type="ARBA" id="ARBA00004448"/>
    </source>
</evidence>
<reference evidence="14" key="2">
    <citation type="submission" date="2007-04" db="EMBL/GenBank/DDBJ databases">
        <title>The genome of the human body louse.</title>
        <authorList>
            <consortium name="The Human Body Louse Genome Consortium"/>
            <person name="Kirkness E."/>
            <person name="Walenz B."/>
            <person name="Hass B."/>
            <person name="Bruggner R."/>
            <person name="Strausberg R."/>
        </authorList>
    </citation>
    <scope>NUCLEOTIDE SEQUENCE</scope>
    <source>
        <strain evidence="14">USDA</strain>
    </source>
</reference>
<dbReference type="CTD" id="8230960"/>
<dbReference type="VEuPathDB" id="VectorBase:PHUM459220"/>
<dbReference type="EnsemblMetazoa" id="PHUM459220-RA">
    <property type="protein sequence ID" value="PHUM459220-PA"/>
    <property type="gene ID" value="PHUM459220"/>
</dbReference>
<dbReference type="GO" id="GO:0006121">
    <property type="term" value="P:mitochondrial electron transport, succinate to ubiquinone"/>
    <property type="evidence" value="ECO:0007669"/>
    <property type="project" value="TreeGrafter"/>
</dbReference>
<dbReference type="RefSeq" id="XP_002430019.1">
    <property type="nucleotide sequence ID" value="XM_002429974.1"/>
</dbReference>